<evidence type="ECO:0000313" key="1">
    <source>
        <dbReference type="EMBL" id="KAJ4841270.1"/>
    </source>
</evidence>
<evidence type="ECO:0000313" key="2">
    <source>
        <dbReference type="Proteomes" id="UP001141552"/>
    </source>
</evidence>
<accession>A0A9Q0G0U1</accession>
<dbReference type="EMBL" id="JAKUCV010002833">
    <property type="protein sequence ID" value="KAJ4841270.1"/>
    <property type="molecule type" value="Genomic_DNA"/>
</dbReference>
<sequence length="168" mass="19346">MADQDPPTLDMRRVVEDTWGEEYMKFMEKGRAFFAVGYFIFTLRKLEEDRRGKLEEVFYRYKVPFLGTTVAFSSVPLKVEFGGVEYEISAIVKHDDLSEHSRGTLEAEARKAKEKFSGKGWKGKAIRKAEENDKVLLLDRYAQTVVGCTLLGKDDEDPYDGRYANSMF</sequence>
<name>A0A9Q0G0U1_9ROSI</name>
<dbReference type="Proteomes" id="UP001141552">
    <property type="component" value="Unassembled WGS sequence"/>
</dbReference>
<reference evidence="1" key="2">
    <citation type="journal article" date="2023" name="Plants (Basel)">
        <title>Annotation of the Turnera subulata (Passifloraceae) Draft Genome Reveals the S-Locus Evolved after the Divergence of Turneroideae from Passifloroideae in a Stepwise Manner.</title>
        <authorList>
            <person name="Henning P.M."/>
            <person name="Roalson E.H."/>
            <person name="Mir W."/>
            <person name="McCubbin A.G."/>
            <person name="Shore J.S."/>
        </authorList>
    </citation>
    <scope>NUCLEOTIDE SEQUENCE</scope>
    <source>
        <strain evidence="1">F60SS</strain>
    </source>
</reference>
<keyword evidence="2" id="KW-1185">Reference proteome</keyword>
<proteinExistence type="predicted"/>
<protein>
    <submittedName>
        <fullName evidence="1">Uncharacterized protein</fullName>
    </submittedName>
</protein>
<comment type="caution">
    <text evidence="1">The sequence shown here is derived from an EMBL/GenBank/DDBJ whole genome shotgun (WGS) entry which is preliminary data.</text>
</comment>
<reference evidence="1" key="1">
    <citation type="submission" date="2022-02" db="EMBL/GenBank/DDBJ databases">
        <authorList>
            <person name="Henning P.M."/>
            <person name="McCubbin A.G."/>
            <person name="Shore J.S."/>
        </authorList>
    </citation>
    <scope>NUCLEOTIDE SEQUENCE</scope>
    <source>
        <strain evidence="1">F60SS</strain>
        <tissue evidence="1">Leaves</tissue>
    </source>
</reference>
<gene>
    <name evidence="1" type="ORF">Tsubulata_041201</name>
</gene>
<organism evidence="1 2">
    <name type="scientific">Turnera subulata</name>
    <dbReference type="NCBI Taxonomy" id="218843"/>
    <lineage>
        <taxon>Eukaryota</taxon>
        <taxon>Viridiplantae</taxon>
        <taxon>Streptophyta</taxon>
        <taxon>Embryophyta</taxon>
        <taxon>Tracheophyta</taxon>
        <taxon>Spermatophyta</taxon>
        <taxon>Magnoliopsida</taxon>
        <taxon>eudicotyledons</taxon>
        <taxon>Gunneridae</taxon>
        <taxon>Pentapetalae</taxon>
        <taxon>rosids</taxon>
        <taxon>fabids</taxon>
        <taxon>Malpighiales</taxon>
        <taxon>Passifloraceae</taxon>
        <taxon>Turnera</taxon>
    </lineage>
</organism>
<dbReference type="AlphaFoldDB" id="A0A9Q0G0U1"/>